<dbReference type="Gene3D" id="3.20.20.80">
    <property type="entry name" value="Glycosidases"/>
    <property type="match status" value="1"/>
</dbReference>
<dbReference type="PANTHER" id="PTHR13170">
    <property type="entry name" value="O-GLCNACASE"/>
    <property type="match status" value="1"/>
</dbReference>
<evidence type="ECO:0000256" key="1">
    <source>
        <dbReference type="ARBA" id="ARBA00022801"/>
    </source>
</evidence>
<dbReference type="EMBL" id="JACXZS010000003">
    <property type="protein sequence ID" value="MBD3941401.1"/>
    <property type="molecule type" value="Genomic_DNA"/>
</dbReference>
<evidence type="ECO:0000313" key="7">
    <source>
        <dbReference type="Proteomes" id="UP000598426"/>
    </source>
</evidence>
<feature type="region of interest" description="Disordered" evidence="4">
    <location>
        <begin position="443"/>
        <end position="469"/>
    </location>
</feature>
<sequence length="469" mass="50772">MTAAGAGAPAFAIRGVVEGFYGTPWTHEDRLDMIRFIGERGMNRFVYSPKDDPFLRRDWARPHDPAALADLAELAAAAAPVGVELIYCLSPGLSIRYSDPEDAGRVLDKLASVAALGIRHFGLLVDDVPQRLQHDADIARFGSIAQAQATLANLVFQGLGERVPDSTLIVCPTEYWGYGDEPYVAELGQALDPDIALFWTGRAICSATLDVADAEVFTRATGRRPTYWDNYPVNDVAMRHELHVGPYRGRAAGLAASAEGVIANAMERFESSKIAIATIADYLRSPADYDPESSWDAALRDVVGPDAAAYRDFADNSRSSCLSQLDAPEVTFALEEHTFGMLLGDTARAVRVLGPLADRLAASADRLLHGPIANERLIAEGRPWIEAFAVGAAAMQLLARLTAEGRLDTDGSLLRPFLDDLRTRGLRIFGDALEMTLAEVCDHPPFPAPNPERSMTSLSPTDGEAGHRE</sequence>
<dbReference type="InterPro" id="IPR017853">
    <property type="entry name" value="GH"/>
</dbReference>
<comment type="caution">
    <text evidence="6">The sequence shown here is derived from an EMBL/GenBank/DDBJ whole genome shotgun (WGS) entry which is preliminary data.</text>
</comment>
<keyword evidence="7" id="KW-1185">Reference proteome</keyword>
<feature type="domain" description="GH84" evidence="5">
    <location>
        <begin position="12"/>
        <end position="287"/>
    </location>
</feature>
<keyword evidence="2 3" id="KW-0326">Glycosidase</keyword>
<feature type="active site" description="Proton donor" evidence="3">
    <location>
        <position position="127"/>
    </location>
</feature>
<dbReference type="PANTHER" id="PTHR13170:SF16">
    <property type="entry name" value="PROTEIN O-GLCNACASE"/>
    <property type="match status" value="1"/>
</dbReference>
<dbReference type="InterPro" id="IPR051822">
    <property type="entry name" value="Glycosyl_Hydrolase_84"/>
</dbReference>
<comment type="similarity">
    <text evidence="3">Belongs to the glycosyl hydrolase 84 family.</text>
</comment>
<dbReference type="PROSITE" id="PS52009">
    <property type="entry name" value="GH84"/>
    <property type="match status" value="1"/>
</dbReference>
<evidence type="ECO:0000256" key="2">
    <source>
        <dbReference type="ARBA" id="ARBA00023295"/>
    </source>
</evidence>
<proteinExistence type="inferred from homology"/>
<dbReference type="RefSeq" id="WP_191171019.1">
    <property type="nucleotide sequence ID" value="NZ_JACXZS010000003.1"/>
</dbReference>
<accession>A0ABR8NL50</accession>
<dbReference type="SUPFAM" id="SSF51445">
    <property type="entry name" value="(Trans)glycosidases"/>
    <property type="match status" value="1"/>
</dbReference>
<dbReference type="Proteomes" id="UP000598426">
    <property type="component" value="Unassembled WGS sequence"/>
</dbReference>
<protein>
    <submittedName>
        <fullName evidence="6">Beta-N-acetylglucosaminidase domain-containing protein</fullName>
    </submittedName>
</protein>
<keyword evidence="1 3" id="KW-0378">Hydrolase</keyword>
<gene>
    <name evidence="6" type="ORF">IF188_06780</name>
</gene>
<dbReference type="Pfam" id="PF07555">
    <property type="entry name" value="NAGidase"/>
    <property type="match status" value="1"/>
</dbReference>
<evidence type="ECO:0000259" key="5">
    <source>
        <dbReference type="PROSITE" id="PS52009"/>
    </source>
</evidence>
<dbReference type="InterPro" id="IPR011496">
    <property type="entry name" value="O-GlcNAcase_cat"/>
</dbReference>
<organism evidence="6 7">
    <name type="scientific">Microbacterium helvum</name>
    <dbReference type="NCBI Taxonomy" id="2773713"/>
    <lineage>
        <taxon>Bacteria</taxon>
        <taxon>Bacillati</taxon>
        <taxon>Actinomycetota</taxon>
        <taxon>Actinomycetes</taxon>
        <taxon>Micrococcales</taxon>
        <taxon>Microbacteriaceae</taxon>
        <taxon>Microbacterium</taxon>
    </lineage>
</organism>
<evidence type="ECO:0000256" key="3">
    <source>
        <dbReference type="PROSITE-ProRule" id="PRU01353"/>
    </source>
</evidence>
<evidence type="ECO:0000256" key="4">
    <source>
        <dbReference type="SAM" id="MobiDB-lite"/>
    </source>
</evidence>
<reference evidence="6 7" key="1">
    <citation type="submission" date="2020-09" db="EMBL/GenBank/DDBJ databases">
        <title>Isolation and identification of active actinomycetes.</title>
        <authorList>
            <person name="Li X."/>
        </authorList>
    </citation>
    <scope>NUCLEOTIDE SEQUENCE [LARGE SCALE GENOMIC DNA]</scope>
    <source>
        <strain evidence="6 7">NEAU-LLC</strain>
    </source>
</reference>
<name>A0ABR8NL50_9MICO</name>
<evidence type="ECO:0000313" key="6">
    <source>
        <dbReference type="EMBL" id="MBD3941401.1"/>
    </source>
</evidence>